<keyword evidence="2" id="KW-1185">Reference proteome</keyword>
<gene>
    <name evidence="1" type="ORF">GCM10010412_095530</name>
</gene>
<protein>
    <submittedName>
        <fullName evidence="1">Uncharacterized protein</fullName>
    </submittedName>
</protein>
<dbReference type="Proteomes" id="UP001501666">
    <property type="component" value="Unassembled WGS sequence"/>
</dbReference>
<evidence type="ECO:0000313" key="1">
    <source>
        <dbReference type="EMBL" id="GAA2699183.1"/>
    </source>
</evidence>
<name>A0ABN3TCG1_9ACTN</name>
<evidence type="ECO:0000313" key="2">
    <source>
        <dbReference type="Proteomes" id="UP001501666"/>
    </source>
</evidence>
<accession>A0ABN3TCG1</accession>
<proteinExistence type="predicted"/>
<comment type="caution">
    <text evidence="1">The sequence shown here is derived from an EMBL/GenBank/DDBJ whole genome shotgun (WGS) entry which is preliminary data.</text>
</comment>
<dbReference type="RefSeq" id="WP_346157177.1">
    <property type="nucleotide sequence ID" value="NZ_BAAATE010000054.1"/>
</dbReference>
<organism evidence="1 2">
    <name type="scientific">Nonomuraea recticatena</name>
    <dbReference type="NCBI Taxonomy" id="46178"/>
    <lineage>
        <taxon>Bacteria</taxon>
        <taxon>Bacillati</taxon>
        <taxon>Actinomycetota</taxon>
        <taxon>Actinomycetes</taxon>
        <taxon>Streptosporangiales</taxon>
        <taxon>Streptosporangiaceae</taxon>
        <taxon>Nonomuraea</taxon>
    </lineage>
</organism>
<dbReference type="EMBL" id="BAAATE010000054">
    <property type="protein sequence ID" value="GAA2699183.1"/>
    <property type="molecule type" value="Genomic_DNA"/>
</dbReference>
<sequence length="82" mass="8431">MALSSLIALAGLIAAQILNSARHPHVLVSVRALAELLDLGTEALPGVAAISLLVLGLHLLADLLESGAEPTSLRQTTDTEGR</sequence>
<reference evidence="1 2" key="1">
    <citation type="journal article" date="2019" name="Int. J. Syst. Evol. Microbiol.">
        <title>The Global Catalogue of Microorganisms (GCM) 10K type strain sequencing project: providing services to taxonomists for standard genome sequencing and annotation.</title>
        <authorList>
            <consortium name="The Broad Institute Genomics Platform"/>
            <consortium name="The Broad Institute Genome Sequencing Center for Infectious Disease"/>
            <person name="Wu L."/>
            <person name="Ma J."/>
        </authorList>
    </citation>
    <scope>NUCLEOTIDE SEQUENCE [LARGE SCALE GENOMIC DNA]</scope>
    <source>
        <strain evidence="1 2">JCM 6835</strain>
    </source>
</reference>